<accession>A0ABU6TPV7</accession>
<evidence type="ECO:0000313" key="2">
    <source>
        <dbReference type="Proteomes" id="UP001341840"/>
    </source>
</evidence>
<organism evidence="1 2">
    <name type="scientific">Stylosanthes scabra</name>
    <dbReference type="NCBI Taxonomy" id="79078"/>
    <lineage>
        <taxon>Eukaryota</taxon>
        <taxon>Viridiplantae</taxon>
        <taxon>Streptophyta</taxon>
        <taxon>Embryophyta</taxon>
        <taxon>Tracheophyta</taxon>
        <taxon>Spermatophyta</taxon>
        <taxon>Magnoliopsida</taxon>
        <taxon>eudicotyledons</taxon>
        <taxon>Gunneridae</taxon>
        <taxon>Pentapetalae</taxon>
        <taxon>rosids</taxon>
        <taxon>fabids</taxon>
        <taxon>Fabales</taxon>
        <taxon>Fabaceae</taxon>
        <taxon>Papilionoideae</taxon>
        <taxon>50 kb inversion clade</taxon>
        <taxon>dalbergioids sensu lato</taxon>
        <taxon>Dalbergieae</taxon>
        <taxon>Pterocarpus clade</taxon>
        <taxon>Stylosanthes</taxon>
    </lineage>
</organism>
<keyword evidence="2" id="KW-1185">Reference proteome</keyword>
<dbReference type="Proteomes" id="UP001341840">
    <property type="component" value="Unassembled WGS sequence"/>
</dbReference>
<evidence type="ECO:0000313" key="1">
    <source>
        <dbReference type="EMBL" id="MED6150672.1"/>
    </source>
</evidence>
<dbReference type="EMBL" id="JASCZI010091554">
    <property type="protein sequence ID" value="MED6150672.1"/>
    <property type="molecule type" value="Genomic_DNA"/>
</dbReference>
<protein>
    <submittedName>
        <fullName evidence="1">Uncharacterized protein</fullName>
    </submittedName>
</protein>
<comment type="caution">
    <text evidence="1">The sequence shown here is derived from an EMBL/GenBank/DDBJ whole genome shotgun (WGS) entry which is preliminary data.</text>
</comment>
<reference evidence="1 2" key="1">
    <citation type="journal article" date="2023" name="Plants (Basel)">
        <title>Bridging the Gap: Combining Genomics and Transcriptomics Approaches to Understand Stylosanthes scabra, an Orphan Legume from the Brazilian Caatinga.</title>
        <authorList>
            <person name="Ferreira-Neto J.R.C."/>
            <person name="da Silva M.D."/>
            <person name="Binneck E."/>
            <person name="de Melo N.F."/>
            <person name="da Silva R.H."/>
            <person name="de Melo A.L.T.M."/>
            <person name="Pandolfi V."/>
            <person name="Bustamante F.O."/>
            <person name="Brasileiro-Vidal A.C."/>
            <person name="Benko-Iseppon A.M."/>
        </authorList>
    </citation>
    <scope>NUCLEOTIDE SEQUENCE [LARGE SCALE GENOMIC DNA]</scope>
    <source>
        <tissue evidence="1">Leaves</tissue>
    </source>
</reference>
<sequence length="175" mass="19125">MAWDIQRSHIDMARWSTKKRNLPNKAFLQTHDKVAPHIEPIVSGLNGPSLPPKPAEEHHSQAHNSVCLVHHQPIRNLCRDGDRGASDDGSYRDGAVLVLVEWGQHDLLCNCLVLVGHEGGESVQVEGHAPVWVTNEEGELHGGGHEWRGGCVEGVDGSAYHFEAGFVGTVDDPED</sequence>
<name>A0ABU6TPV7_9FABA</name>
<gene>
    <name evidence="1" type="ORF">PIB30_074659</name>
</gene>
<proteinExistence type="predicted"/>